<dbReference type="Pfam" id="PF03151">
    <property type="entry name" value="TPT"/>
    <property type="match status" value="1"/>
</dbReference>
<feature type="compositionally biased region" description="Basic residues" evidence="5">
    <location>
        <begin position="444"/>
        <end position="453"/>
    </location>
</feature>
<dbReference type="InterPro" id="IPR037185">
    <property type="entry name" value="EmrE-like"/>
</dbReference>
<protein>
    <submittedName>
        <fullName evidence="8">Triose-phosphate transporter family-domain-containing protein</fullName>
    </submittedName>
</protein>
<dbReference type="AlphaFoldDB" id="A0AAD7EAH3"/>
<feature type="transmembrane region" description="Helical" evidence="6">
    <location>
        <begin position="296"/>
        <end position="317"/>
    </location>
</feature>
<feature type="domain" description="Sugar phosphate transporter" evidence="7">
    <location>
        <begin position="62"/>
        <end position="366"/>
    </location>
</feature>
<evidence type="ECO:0000256" key="3">
    <source>
        <dbReference type="ARBA" id="ARBA00022989"/>
    </source>
</evidence>
<feature type="transmembrane region" description="Helical" evidence="6">
    <location>
        <begin position="159"/>
        <end position="177"/>
    </location>
</feature>
<feature type="transmembrane region" description="Helical" evidence="6">
    <location>
        <begin position="247"/>
        <end position="266"/>
    </location>
</feature>
<organism evidence="8 9">
    <name type="scientific">Mycena albidolilacea</name>
    <dbReference type="NCBI Taxonomy" id="1033008"/>
    <lineage>
        <taxon>Eukaryota</taxon>
        <taxon>Fungi</taxon>
        <taxon>Dikarya</taxon>
        <taxon>Basidiomycota</taxon>
        <taxon>Agaricomycotina</taxon>
        <taxon>Agaricomycetes</taxon>
        <taxon>Agaricomycetidae</taxon>
        <taxon>Agaricales</taxon>
        <taxon>Marasmiineae</taxon>
        <taxon>Mycenaceae</taxon>
        <taxon>Mycena</taxon>
    </lineage>
</organism>
<evidence type="ECO:0000256" key="2">
    <source>
        <dbReference type="ARBA" id="ARBA00022692"/>
    </source>
</evidence>
<feature type="region of interest" description="Disordered" evidence="5">
    <location>
        <begin position="390"/>
        <end position="491"/>
    </location>
</feature>
<feature type="compositionally biased region" description="Pro residues" evidence="5">
    <location>
        <begin position="430"/>
        <end position="441"/>
    </location>
</feature>
<name>A0AAD7EAH3_9AGAR</name>
<dbReference type="GO" id="GO:0016020">
    <property type="term" value="C:membrane"/>
    <property type="evidence" value="ECO:0007669"/>
    <property type="project" value="UniProtKB-SubCell"/>
</dbReference>
<dbReference type="PANTHER" id="PTHR11132">
    <property type="entry name" value="SOLUTE CARRIER FAMILY 35"/>
    <property type="match status" value="1"/>
</dbReference>
<sequence length="507" mass="55383">MPTHHQRIPIHSVPWSDDEKPRFNDLSSRLRKTLSRYSRYWSPRPNPIASSSTRSVQASSLKFVLLCTLWYTSSALSSNTGKAILTQFRYPVTLTFVQFGFVAGYCLLFMSPVVRFSRLRRPTRQIIQSTLPMGMFQVGGHIFSSLAISRIPVSTVHTIKALSPLFTVAAYALLFGVSYSSKTYVSLLPLTVGVMLACSFDMSASNFIGLLSAFGSALVFVSSNIFFKKIMPSNASTTSHKLDKLNLLLYSSGMAFLLMIPIWFYYDFGVLFLSGSSAAAAPSAAAGKQPVHSVGYYFFMNGTVHFAQNIIAFVILASTSPVTYSIASLIKRVWVICIAIVWFSQSLHPVQGLGILMTFTGLYMYNNAKSDVERGEKQMRRVEAARDLALPTTKEDARMMGGAASPQPSAEATGTGGVSVPQLYGRPRAPTNPPIHGPPAVPHLHTHAHHHGHAPPPLTIRVTPPPASLPLADSYPSPVSPPPAIDDHPPRAHTHMHFEARRVPAAA</sequence>
<evidence type="ECO:0000256" key="6">
    <source>
        <dbReference type="SAM" id="Phobius"/>
    </source>
</evidence>
<keyword evidence="3 6" id="KW-1133">Transmembrane helix</keyword>
<gene>
    <name evidence="8" type="ORF">DFH08DRAFT_793012</name>
</gene>
<keyword evidence="9" id="KW-1185">Reference proteome</keyword>
<feature type="transmembrane region" description="Helical" evidence="6">
    <location>
        <begin position="90"/>
        <end position="110"/>
    </location>
</feature>
<feature type="transmembrane region" description="Helical" evidence="6">
    <location>
        <begin position="208"/>
        <end position="227"/>
    </location>
</feature>
<dbReference type="Proteomes" id="UP001218218">
    <property type="component" value="Unassembled WGS sequence"/>
</dbReference>
<dbReference type="EMBL" id="JARIHO010000089">
    <property type="protein sequence ID" value="KAJ7307099.1"/>
    <property type="molecule type" value="Genomic_DNA"/>
</dbReference>
<dbReference type="SUPFAM" id="SSF103481">
    <property type="entry name" value="Multidrug resistance efflux transporter EmrE"/>
    <property type="match status" value="1"/>
</dbReference>
<proteinExistence type="predicted"/>
<evidence type="ECO:0000313" key="9">
    <source>
        <dbReference type="Proteomes" id="UP001218218"/>
    </source>
</evidence>
<evidence type="ECO:0000259" key="7">
    <source>
        <dbReference type="Pfam" id="PF03151"/>
    </source>
</evidence>
<evidence type="ECO:0000313" key="8">
    <source>
        <dbReference type="EMBL" id="KAJ7307099.1"/>
    </source>
</evidence>
<comment type="subcellular location">
    <subcellularLocation>
        <location evidence="1">Membrane</location>
        <topology evidence="1">Multi-pass membrane protein</topology>
    </subcellularLocation>
</comment>
<evidence type="ECO:0000256" key="4">
    <source>
        <dbReference type="ARBA" id="ARBA00023136"/>
    </source>
</evidence>
<evidence type="ECO:0000256" key="5">
    <source>
        <dbReference type="SAM" id="MobiDB-lite"/>
    </source>
</evidence>
<evidence type="ECO:0000256" key="1">
    <source>
        <dbReference type="ARBA" id="ARBA00004141"/>
    </source>
</evidence>
<feature type="transmembrane region" description="Helical" evidence="6">
    <location>
        <begin position="324"/>
        <end position="344"/>
    </location>
</feature>
<keyword evidence="4 6" id="KW-0472">Membrane</keyword>
<keyword evidence="2 6" id="KW-0812">Transmembrane</keyword>
<accession>A0AAD7EAH3</accession>
<reference evidence="8" key="1">
    <citation type="submission" date="2023-03" db="EMBL/GenBank/DDBJ databases">
        <title>Massive genome expansion in bonnet fungi (Mycena s.s.) driven by repeated elements and novel gene families across ecological guilds.</title>
        <authorList>
            <consortium name="Lawrence Berkeley National Laboratory"/>
            <person name="Harder C.B."/>
            <person name="Miyauchi S."/>
            <person name="Viragh M."/>
            <person name="Kuo A."/>
            <person name="Thoen E."/>
            <person name="Andreopoulos B."/>
            <person name="Lu D."/>
            <person name="Skrede I."/>
            <person name="Drula E."/>
            <person name="Henrissat B."/>
            <person name="Morin E."/>
            <person name="Kohler A."/>
            <person name="Barry K."/>
            <person name="LaButti K."/>
            <person name="Morin E."/>
            <person name="Salamov A."/>
            <person name="Lipzen A."/>
            <person name="Mereny Z."/>
            <person name="Hegedus B."/>
            <person name="Baldrian P."/>
            <person name="Stursova M."/>
            <person name="Weitz H."/>
            <person name="Taylor A."/>
            <person name="Grigoriev I.V."/>
            <person name="Nagy L.G."/>
            <person name="Martin F."/>
            <person name="Kauserud H."/>
        </authorList>
    </citation>
    <scope>NUCLEOTIDE SEQUENCE</scope>
    <source>
        <strain evidence="8">CBHHK002</strain>
    </source>
</reference>
<dbReference type="InterPro" id="IPR050186">
    <property type="entry name" value="TPT_transporter"/>
</dbReference>
<comment type="caution">
    <text evidence="8">The sequence shown here is derived from an EMBL/GenBank/DDBJ whole genome shotgun (WGS) entry which is preliminary data.</text>
</comment>
<feature type="compositionally biased region" description="Pro residues" evidence="5">
    <location>
        <begin position="454"/>
        <end position="468"/>
    </location>
</feature>
<dbReference type="InterPro" id="IPR004853">
    <property type="entry name" value="Sugar_P_trans_dom"/>
</dbReference>
<feature type="transmembrane region" description="Helical" evidence="6">
    <location>
        <begin position="131"/>
        <end position="153"/>
    </location>
</feature>